<organism evidence="1">
    <name type="scientific">Anguilla anguilla</name>
    <name type="common">European freshwater eel</name>
    <name type="synonym">Muraena anguilla</name>
    <dbReference type="NCBI Taxonomy" id="7936"/>
    <lineage>
        <taxon>Eukaryota</taxon>
        <taxon>Metazoa</taxon>
        <taxon>Chordata</taxon>
        <taxon>Craniata</taxon>
        <taxon>Vertebrata</taxon>
        <taxon>Euteleostomi</taxon>
        <taxon>Actinopterygii</taxon>
        <taxon>Neopterygii</taxon>
        <taxon>Teleostei</taxon>
        <taxon>Anguilliformes</taxon>
        <taxon>Anguillidae</taxon>
        <taxon>Anguilla</taxon>
    </lineage>
</organism>
<sequence>MSVLIHFSMNVKTYRPSLHLCYSVKQGGISIGQFGQATLVII</sequence>
<reference evidence="1" key="1">
    <citation type="submission" date="2014-11" db="EMBL/GenBank/DDBJ databases">
        <authorList>
            <person name="Amaro Gonzalez C."/>
        </authorList>
    </citation>
    <scope>NUCLEOTIDE SEQUENCE</scope>
</reference>
<dbReference type="EMBL" id="GBXM01054479">
    <property type="protein sequence ID" value="JAH54098.1"/>
    <property type="molecule type" value="Transcribed_RNA"/>
</dbReference>
<evidence type="ECO:0000313" key="1">
    <source>
        <dbReference type="EMBL" id="JAH54098.1"/>
    </source>
</evidence>
<protein>
    <submittedName>
        <fullName evidence="1">Uncharacterized protein</fullName>
    </submittedName>
</protein>
<reference evidence="1" key="2">
    <citation type="journal article" date="2015" name="Fish Shellfish Immunol.">
        <title>Early steps in the European eel (Anguilla anguilla)-Vibrio vulnificus interaction in the gills: Role of the RtxA13 toxin.</title>
        <authorList>
            <person name="Callol A."/>
            <person name="Pajuelo D."/>
            <person name="Ebbesson L."/>
            <person name="Teles M."/>
            <person name="MacKenzie S."/>
            <person name="Amaro C."/>
        </authorList>
    </citation>
    <scope>NUCLEOTIDE SEQUENCE</scope>
</reference>
<proteinExistence type="predicted"/>
<dbReference type="AlphaFoldDB" id="A0A0E9TMX8"/>
<name>A0A0E9TMX8_ANGAN</name>
<accession>A0A0E9TMX8</accession>